<protein>
    <submittedName>
        <fullName evidence="3">PAP/OAS1 substrate-binding domain superfamily</fullName>
    </submittedName>
</protein>
<comment type="caution">
    <text evidence="3">The sequence shown here is derived from an EMBL/GenBank/DDBJ whole genome shotgun (WGS) entry which is preliminary data.</text>
</comment>
<dbReference type="Gene3D" id="3.30.460.10">
    <property type="entry name" value="Beta Polymerase, domain 2"/>
    <property type="match status" value="1"/>
</dbReference>
<dbReference type="SUPFAM" id="SSF81301">
    <property type="entry name" value="Nucleotidyltransferase"/>
    <property type="match status" value="1"/>
</dbReference>
<dbReference type="InterPro" id="IPR043519">
    <property type="entry name" value="NT_sf"/>
</dbReference>
<dbReference type="PANTHER" id="PTHR45979">
    <property type="entry name" value="PAP/OAS1 SUBSTRATE-BINDING DOMAIN SUPERFAMILY"/>
    <property type="match status" value="1"/>
</dbReference>
<sequence length="695" mass="78426">MGYHRVSWQQLDSCLAAEDVPSISSSSSSNTQQLKGLFISDKRWRLGEETAKQILCLVKPTTASDQTRKAITFYLQCLFSSHLGIQVLPFGSVPLNTYLPDGDIDLTALSSQNVEDVAKRGVAILRLEQQNTTASAFEVKDVQYICAKVKLIRCLVQSIAVDISFNQYGGLSTLYFLEQIDCYIGHDHLFKRSIVLVKAWCYYESRILGAHHGLISTYALEIMVLYVFQFMREVFIGPLEVLYRFLDYFSKFDWNNYGISLDGPVCLSSLPQIVVKTPETDGSHPLLSKEYLRHFAERVNMEGMVPETNSRAFIRKHLNIIDPLKENNNLGRSVSQGNFCRIRSAFTYGARLLHQILLLPKRNVPEELNKFFKNMINRSGNWQKINMRGHVPISSVNGSSPALVSPFVASSGLVVRSGILRPRLAFYTSIVPGTAMVEEEMPKPQGIGTFFPNMMLGYIMKPTKPGVVRNADIYINTRLPELESSQELVNQLQMLTCDSEQGMVLPERTPLTQRRHETSQDSTLRIPEQGMQISELDSTETLERDAAIHTYNLTDKEFPPLSANRRTRSCAENDVTIFGSGTMADDDGSGYSLEDSVQSSSGMLQYTHTHYLTDEEFLPLSESGNGRAKKKVYLREHHLKIAVTRHQDSTLRIPGQGMQISEPDLTENLERDAAIRVYHLTYEEFPPLSVNTRAM</sequence>
<proteinExistence type="predicted"/>
<organism evidence="3 4">
    <name type="scientific">Thalictrum thalictroides</name>
    <name type="common">Rue-anemone</name>
    <name type="synonym">Anemone thalictroides</name>
    <dbReference type="NCBI Taxonomy" id="46969"/>
    <lineage>
        <taxon>Eukaryota</taxon>
        <taxon>Viridiplantae</taxon>
        <taxon>Streptophyta</taxon>
        <taxon>Embryophyta</taxon>
        <taxon>Tracheophyta</taxon>
        <taxon>Spermatophyta</taxon>
        <taxon>Magnoliopsida</taxon>
        <taxon>Ranunculales</taxon>
        <taxon>Ranunculaceae</taxon>
        <taxon>Thalictroideae</taxon>
        <taxon>Thalictrum</taxon>
    </lineage>
</organism>
<gene>
    <name evidence="3" type="ORF">FRX31_008848</name>
</gene>
<dbReference type="EMBL" id="JABWDY010009249">
    <property type="protein sequence ID" value="KAF5201566.1"/>
    <property type="molecule type" value="Genomic_DNA"/>
</dbReference>
<keyword evidence="4" id="KW-1185">Reference proteome</keyword>
<dbReference type="Proteomes" id="UP000554482">
    <property type="component" value="Unassembled WGS sequence"/>
</dbReference>
<dbReference type="Pfam" id="PF22600">
    <property type="entry name" value="MTPAP-like_central"/>
    <property type="match status" value="1"/>
</dbReference>
<reference evidence="3 4" key="1">
    <citation type="submission" date="2020-06" db="EMBL/GenBank/DDBJ databases">
        <title>Transcriptomic and genomic resources for Thalictrum thalictroides and T. hernandezii: Facilitating candidate gene discovery in an emerging model plant lineage.</title>
        <authorList>
            <person name="Arias T."/>
            <person name="Riano-Pachon D.M."/>
            <person name="Di Stilio V.S."/>
        </authorList>
    </citation>
    <scope>NUCLEOTIDE SEQUENCE [LARGE SCALE GENOMIC DNA]</scope>
    <source>
        <strain evidence="4">cv. WT478/WT964</strain>
        <tissue evidence="3">Leaves</tissue>
    </source>
</reference>
<name>A0A7J6WVV2_THATH</name>
<evidence type="ECO:0000259" key="1">
    <source>
        <dbReference type="Pfam" id="PF22600"/>
    </source>
</evidence>
<dbReference type="Pfam" id="PF26180">
    <property type="entry name" value="PAP-OAS1"/>
    <property type="match status" value="1"/>
</dbReference>
<dbReference type="AlphaFoldDB" id="A0A7J6WVV2"/>
<evidence type="ECO:0000313" key="4">
    <source>
        <dbReference type="Proteomes" id="UP000554482"/>
    </source>
</evidence>
<dbReference type="PANTHER" id="PTHR45979:SF2">
    <property type="entry name" value="PAP_OAS1 SUBSTRATE-BINDING DOMAIN SUPERFAMILY"/>
    <property type="match status" value="1"/>
</dbReference>
<dbReference type="OrthoDB" id="273917at2759"/>
<accession>A0A7J6WVV2</accession>
<dbReference type="InterPro" id="IPR054708">
    <property type="entry name" value="MTPAP-like_central"/>
</dbReference>
<dbReference type="Gene3D" id="1.10.1410.10">
    <property type="match status" value="1"/>
</dbReference>
<evidence type="ECO:0000259" key="2">
    <source>
        <dbReference type="Pfam" id="PF26180"/>
    </source>
</evidence>
<dbReference type="InterPro" id="IPR058921">
    <property type="entry name" value="PAP/OAS1-rel"/>
</dbReference>
<dbReference type="SUPFAM" id="SSF81631">
    <property type="entry name" value="PAP/OAS1 substrate-binding domain"/>
    <property type="match status" value="1"/>
</dbReference>
<feature type="domain" description="Poly(A) RNA polymerase mitochondrial-like central palm" evidence="1">
    <location>
        <begin position="52"/>
        <end position="173"/>
    </location>
</feature>
<evidence type="ECO:0000313" key="3">
    <source>
        <dbReference type="EMBL" id="KAF5201566.1"/>
    </source>
</evidence>
<dbReference type="InterPro" id="IPR058920">
    <property type="entry name" value="PAP-OAS1-bd-rel"/>
</dbReference>
<feature type="domain" description="PAP/OAS1 substrate-binding-related" evidence="2">
    <location>
        <begin position="184"/>
        <end position="375"/>
    </location>
</feature>